<keyword evidence="6 7" id="KW-0961">Cell wall biogenesis/degradation</keyword>
<keyword evidence="3 7" id="KW-0808">Transferase</keyword>
<sequence length="550" mass="60865">MEAKKIEELTDAKRGSWAVSAVLAAIVMTVLILGGRNVGAPLVWVQTAAASFRQGSNDLPFLHSRTGHLDRLYGGLLVDGLDEESCHSRYQSAMYRRNPGRRPSPYLISKLRRHEALQRRCGPGTAAYSAALEQLKSGKSAASPSAECKYLVSISYQGLGNRILAAASAFLYAVLTDRVLLIDPSNDMDALFCEPFPNTTWLLPPGFPLEGYTNFSVDTAESYGNMVKNKVLRADAGDDDVPAAAARLPAFAYVHLNHDATVEDNTFFCGDAQGVLRRVQWLVMRTDSYIVPGLFLVPAFQDALDLMFPFPERDAVFHHLGRYLFHPNNHVWGLVTRYYDTYLAAARQRVGIQVRVFGGVPDSPELLEQITSCTQREGLLPGVLAAGEPVSPASRARSKAVLVTSLKSWYYEKMKGMYWEHATATGEVVSVHQPSHEEHQQSGDRSHDHRAWAEIYLLSLTDVLVTTGRSTFGYVAQGLAGVRPWVMYKSDNSSAVPEPPCGRDVSMEPCFHMPPGHDCRMQWADPSKDVPYIQHCHDAIWGLKLVGRNV</sequence>
<dbReference type="PANTHER" id="PTHR31889">
    <property type="entry name" value="FUCOSYLTRANSFERASE 2-RELATED"/>
    <property type="match status" value="1"/>
</dbReference>
<name>A0ABC9DF03_9POAL</name>
<dbReference type="AlphaFoldDB" id="A0ABC9DF03"/>
<evidence type="ECO:0000256" key="6">
    <source>
        <dbReference type="ARBA" id="ARBA00023316"/>
    </source>
</evidence>
<reference evidence="8" key="1">
    <citation type="submission" date="2024-10" db="EMBL/GenBank/DDBJ databases">
        <authorList>
            <person name="Ryan C."/>
        </authorList>
    </citation>
    <scope>NUCLEOTIDE SEQUENCE [LARGE SCALE GENOMIC DNA]</scope>
</reference>
<dbReference type="Pfam" id="PF03254">
    <property type="entry name" value="XG_FTase"/>
    <property type="match status" value="1"/>
</dbReference>
<comment type="similarity">
    <text evidence="1 7">Belongs to the glycosyltransferase 37 family.</text>
</comment>
<protein>
    <recommendedName>
        <fullName evidence="7">Fucosyltransferase</fullName>
        <ecNumber evidence="7">2.4.1.-</ecNumber>
    </recommendedName>
</protein>
<dbReference type="GO" id="GO:0071555">
    <property type="term" value="P:cell wall organization"/>
    <property type="evidence" value="ECO:0007669"/>
    <property type="project" value="UniProtKB-UniRule"/>
</dbReference>
<keyword evidence="7" id="KW-1133">Transmembrane helix</keyword>
<evidence type="ECO:0000256" key="7">
    <source>
        <dbReference type="RuleBase" id="RU367004"/>
    </source>
</evidence>
<evidence type="ECO:0000256" key="3">
    <source>
        <dbReference type="ARBA" id="ARBA00022679"/>
    </source>
</evidence>
<organism evidence="8 9">
    <name type="scientific">Urochloa decumbens</name>
    <dbReference type="NCBI Taxonomy" id="240449"/>
    <lineage>
        <taxon>Eukaryota</taxon>
        <taxon>Viridiplantae</taxon>
        <taxon>Streptophyta</taxon>
        <taxon>Embryophyta</taxon>
        <taxon>Tracheophyta</taxon>
        <taxon>Spermatophyta</taxon>
        <taxon>Magnoliopsida</taxon>
        <taxon>Liliopsida</taxon>
        <taxon>Poales</taxon>
        <taxon>Poaceae</taxon>
        <taxon>PACMAD clade</taxon>
        <taxon>Panicoideae</taxon>
        <taxon>Panicodae</taxon>
        <taxon>Paniceae</taxon>
        <taxon>Melinidinae</taxon>
        <taxon>Urochloa</taxon>
    </lineage>
</organism>
<keyword evidence="4 7" id="KW-0333">Golgi apparatus</keyword>
<dbReference type="GO" id="GO:0016757">
    <property type="term" value="F:glycosyltransferase activity"/>
    <property type="evidence" value="ECO:0007669"/>
    <property type="project" value="UniProtKB-KW"/>
</dbReference>
<keyword evidence="9" id="KW-1185">Reference proteome</keyword>
<keyword evidence="5" id="KW-0325">Glycoprotein</keyword>
<comment type="function">
    <text evidence="7">May be involved in cell wall biosynthesis.</text>
</comment>
<evidence type="ECO:0000256" key="2">
    <source>
        <dbReference type="ARBA" id="ARBA00022676"/>
    </source>
</evidence>
<dbReference type="Gene3D" id="3.40.50.11340">
    <property type="match status" value="1"/>
</dbReference>
<keyword evidence="2 7" id="KW-0328">Glycosyltransferase</keyword>
<dbReference type="EC" id="2.4.1.-" evidence="7"/>
<evidence type="ECO:0000256" key="4">
    <source>
        <dbReference type="ARBA" id="ARBA00023034"/>
    </source>
</evidence>
<evidence type="ECO:0000256" key="5">
    <source>
        <dbReference type="ARBA" id="ARBA00023180"/>
    </source>
</evidence>
<evidence type="ECO:0000256" key="1">
    <source>
        <dbReference type="ARBA" id="ARBA00010481"/>
    </source>
</evidence>
<dbReference type="PANTHER" id="PTHR31889:SF14">
    <property type="entry name" value="FUCOSYLTRANSFERASE"/>
    <property type="match status" value="1"/>
</dbReference>
<feature type="transmembrane region" description="Helical" evidence="7">
    <location>
        <begin position="15"/>
        <end position="34"/>
    </location>
</feature>
<dbReference type="InterPro" id="IPR004938">
    <property type="entry name" value="XG_FTase"/>
</dbReference>
<dbReference type="GO" id="GO:0032580">
    <property type="term" value="C:Golgi cisterna membrane"/>
    <property type="evidence" value="ECO:0007669"/>
    <property type="project" value="UniProtKB-SubCell"/>
</dbReference>
<gene>
    <name evidence="8" type="ORF">URODEC1_LOCUS84496</name>
</gene>
<proteinExistence type="inferred from homology"/>
<keyword evidence="7" id="KW-0472">Membrane</keyword>
<evidence type="ECO:0000313" key="8">
    <source>
        <dbReference type="EMBL" id="CAL5037453.1"/>
    </source>
</evidence>
<accession>A0ABC9DF03</accession>
<dbReference type="FunFam" id="3.40.50.11340:FF:000005">
    <property type="entry name" value="Galactoside 2-alpha-L-fucosyltransferase"/>
    <property type="match status" value="1"/>
</dbReference>
<dbReference type="EMBL" id="OZ075143">
    <property type="protein sequence ID" value="CAL5037453.1"/>
    <property type="molecule type" value="Genomic_DNA"/>
</dbReference>
<comment type="subcellular location">
    <subcellularLocation>
        <location evidence="7">Golgi apparatus</location>
        <location evidence="7">Golgi stack membrane</location>
        <topology evidence="7">Single-pass type II membrane protein</topology>
    </subcellularLocation>
</comment>
<keyword evidence="7" id="KW-0812">Transmembrane</keyword>
<dbReference type="Proteomes" id="UP001497457">
    <property type="component" value="Chromosome 33rd"/>
</dbReference>
<evidence type="ECO:0000313" key="9">
    <source>
        <dbReference type="Proteomes" id="UP001497457"/>
    </source>
</evidence>